<dbReference type="GeneID" id="19469058"/>
<dbReference type="InterPro" id="IPR010730">
    <property type="entry name" value="HET"/>
</dbReference>
<dbReference type="AlphaFoldDB" id="S3D756"/>
<evidence type="ECO:0000313" key="2">
    <source>
        <dbReference type="EMBL" id="EPE34317.1"/>
    </source>
</evidence>
<dbReference type="InterPro" id="IPR052895">
    <property type="entry name" value="HetReg/Transcr_Mod"/>
</dbReference>
<dbReference type="HOGENOM" id="CLU_492605_0_0_1"/>
<feature type="domain" description="Heterokaryon incompatibility" evidence="1">
    <location>
        <begin position="60"/>
        <end position="200"/>
    </location>
</feature>
<dbReference type="Pfam" id="PF06985">
    <property type="entry name" value="HET"/>
    <property type="match status" value="1"/>
</dbReference>
<dbReference type="KEGG" id="glz:GLAREA_10011"/>
<dbReference type="STRING" id="1116229.S3D756"/>
<dbReference type="RefSeq" id="XP_008078252.1">
    <property type="nucleotide sequence ID" value="XM_008080061.1"/>
</dbReference>
<dbReference type="OrthoDB" id="3598674at2759"/>
<dbReference type="PANTHER" id="PTHR24148:SF73">
    <property type="entry name" value="HET DOMAIN PROTEIN (AFU_ORTHOLOGUE AFUA_8G01020)"/>
    <property type="match status" value="1"/>
</dbReference>
<dbReference type="eggNOG" id="ENOG502SUZ5">
    <property type="taxonomic scope" value="Eukaryota"/>
</dbReference>
<keyword evidence="3" id="KW-1185">Reference proteome</keyword>
<dbReference type="Proteomes" id="UP000016922">
    <property type="component" value="Unassembled WGS sequence"/>
</dbReference>
<proteinExistence type="predicted"/>
<name>S3D756_GLAL2</name>
<evidence type="ECO:0000259" key="1">
    <source>
        <dbReference type="Pfam" id="PF06985"/>
    </source>
</evidence>
<accession>S3D756</accession>
<reference evidence="2 3" key="1">
    <citation type="journal article" date="2013" name="BMC Genomics">
        <title>Genomics-driven discovery of the pneumocandin biosynthetic gene cluster in the fungus Glarea lozoyensis.</title>
        <authorList>
            <person name="Chen L."/>
            <person name="Yue Q."/>
            <person name="Zhang X."/>
            <person name="Xiang M."/>
            <person name="Wang C."/>
            <person name="Li S."/>
            <person name="Che Y."/>
            <person name="Ortiz-Lopez F.J."/>
            <person name="Bills G.F."/>
            <person name="Liu X."/>
            <person name="An Z."/>
        </authorList>
    </citation>
    <scope>NUCLEOTIDE SEQUENCE [LARGE SCALE GENOMIC DNA]</scope>
    <source>
        <strain evidence="3">ATCC 20868 / MF5171</strain>
    </source>
</reference>
<gene>
    <name evidence="2" type="ORF">GLAREA_10011</name>
</gene>
<protein>
    <recommendedName>
        <fullName evidence="1">Heterokaryon incompatibility domain-containing protein</fullName>
    </recommendedName>
</protein>
<organism evidence="2 3">
    <name type="scientific">Glarea lozoyensis (strain ATCC 20868 / MF5171)</name>
    <dbReference type="NCBI Taxonomy" id="1116229"/>
    <lineage>
        <taxon>Eukaryota</taxon>
        <taxon>Fungi</taxon>
        <taxon>Dikarya</taxon>
        <taxon>Ascomycota</taxon>
        <taxon>Pezizomycotina</taxon>
        <taxon>Leotiomycetes</taxon>
        <taxon>Helotiales</taxon>
        <taxon>Helotiaceae</taxon>
        <taxon>Glarea</taxon>
    </lineage>
</organism>
<dbReference type="PANTHER" id="PTHR24148">
    <property type="entry name" value="ANKYRIN REPEAT DOMAIN-CONTAINING PROTEIN 39 HOMOLOG-RELATED"/>
    <property type="match status" value="1"/>
</dbReference>
<sequence length="553" mass="64578">MEPHSPIANEMDTGVFQYQPLPVGERPLRLLDILPSGSDNTIHCALKDDDLSTGSKVPFYAVSYTWGDPLPVQTIKVNGKDMEIRQNLYDFLLETRRRRSKHRQRLWIDAICINQDDVAERNQQVQQMAHIYQGAETVYTWLGLSDENSDRVFSTVQAWNRQRDSGLGTKNLKEKTRCIGDALINFFSRSYWSRLWILQEIYLAKKVELCCGKREMPLRNLQRFYQSEINQGRRLVHGYLADPPGFQVFYQSIFYRKDTKELEMIFDWTQEHMQNIECNLHTMLFKNLQCGDVRDKVYGFLGLVADARDFRVDYSVSYAELFFNVVRHFERFDTISKALVLMKELGLTCEDISSYLASCEREGKMVDDIWTRAHIETVEDLQNISASYEEETWEYSGLQSTIPHETVDGQVTCGAYPHRLGRKDLACDFTFADSLSFLLILRREEVNYKYLAVSQWKGDDAFLMNLERYSKTGARWPEFFYPICDEPTFCGLDFPEFRRPDRGINHFSIPLRPNMFMYLLQAADGADNLRPRGGSEMEKNLDTERRMFSRLVS</sequence>
<evidence type="ECO:0000313" key="3">
    <source>
        <dbReference type="Proteomes" id="UP000016922"/>
    </source>
</evidence>
<dbReference type="EMBL" id="KE145356">
    <property type="protein sequence ID" value="EPE34317.1"/>
    <property type="molecule type" value="Genomic_DNA"/>
</dbReference>